<dbReference type="PANTHER" id="PTHR11963:SF23">
    <property type="entry name" value="CYTOSOL AMINOPEPTIDASE"/>
    <property type="match status" value="1"/>
</dbReference>
<evidence type="ECO:0000256" key="1">
    <source>
        <dbReference type="ARBA" id="ARBA00000135"/>
    </source>
</evidence>
<dbReference type="EMBL" id="JFKC01000029">
    <property type="protein sequence ID" value="OSQ44645.1"/>
    <property type="molecule type" value="Genomic_DNA"/>
</dbReference>
<dbReference type="GO" id="GO:0006508">
    <property type="term" value="P:proteolysis"/>
    <property type="evidence" value="ECO:0007669"/>
    <property type="project" value="UniProtKB-KW"/>
</dbReference>
<dbReference type="InterPro" id="IPR000819">
    <property type="entry name" value="Peptidase_M17_C"/>
</dbReference>
<dbReference type="NCBIfam" id="NF002077">
    <property type="entry name" value="PRK00913.2-4"/>
    <property type="match status" value="1"/>
</dbReference>
<feature type="domain" description="Cytosol aminopeptidase" evidence="9">
    <location>
        <begin position="334"/>
        <end position="341"/>
    </location>
</feature>
<feature type="binding site" evidence="8">
    <location>
        <position position="254"/>
    </location>
    <ligand>
        <name>Mn(2+)</name>
        <dbReference type="ChEBI" id="CHEBI:29035"/>
        <label>2</label>
    </ligand>
</feature>
<dbReference type="Pfam" id="PF00883">
    <property type="entry name" value="Peptidase_M17"/>
    <property type="match status" value="1"/>
</dbReference>
<evidence type="ECO:0000259" key="9">
    <source>
        <dbReference type="PROSITE" id="PS00631"/>
    </source>
</evidence>
<keyword evidence="8" id="KW-0479">Metal-binding</keyword>
<dbReference type="SUPFAM" id="SSF52949">
    <property type="entry name" value="Macro domain-like"/>
    <property type="match status" value="1"/>
</dbReference>
<dbReference type="CDD" id="cd00433">
    <property type="entry name" value="Peptidase_M17"/>
    <property type="match status" value="1"/>
</dbReference>
<feature type="binding site" evidence="8">
    <location>
        <position position="277"/>
    </location>
    <ligand>
        <name>Mn(2+)</name>
        <dbReference type="ChEBI" id="CHEBI:29035"/>
        <label>2</label>
    </ligand>
</feature>
<feature type="binding site" evidence="8">
    <location>
        <position position="259"/>
    </location>
    <ligand>
        <name>Mn(2+)</name>
        <dbReference type="ChEBI" id="CHEBI:29035"/>
        <label>1</label>
    </ligand>
</feature>
<dbReference type="GO" id="GO:0030145">
    <property type="term" value="F:manganese ion binding"/>
    <property type="evidence" value="ECO:0007669"/>
    <property type="project" value="UniProtKB-UniRule"/>
</dbReference>
<evidence type="ECO:0000313" key="11">
    <source>
        <dbReference type="Proteomes" id="UP000193926"/>
    </source>
</evidence>
<accession>A0A1X4NCU4</accession>
<evidence type="ECO:0000313" key="10">
    <source>
        <dbReference type="EMBL" id="OSQ44645.1"/>
    </source>
</evidence>
<comment type="cofactor">
    <cofactor evidence="8">
        <name>Mn(2+)</name>
        <dbReference type="ChEBI" id="CHEBI:29035"/>
    </cofactor>
    <text evidence="8">Binds 2 manganese ions per subunit.</text>
</comment>
<comment type="caution">
    <text evidence="10">The sequence shown here is derived from an EMBL/GenBank/DDBJ whole genome shotgun (WGS) entry which is preliminary data.</text>
</comment>
<evidence type="ECO:0000256" key="4">
    <source>
        <dbReference type="ARBA" id="ARBA00022438"/>
    </source>
</evidence>
<keyword evidence="6 8" id="KW-0378">Hydrolase</keyword>
<keyword evidence="8" id="KW-0963">Cytoplasm</keyword>
<dbReference type="RefSeq" id="WP_085641260.1">
    <property type="nucleotide sequence ID" value="NZ_JFKC01000029.1"/>
</dbReference>
<feature type="binding site" evidence="8">
    <location>
        <position position="338"/>
    </location>
    <ligand>
        <name>Mn(2+)</name>
        <dbReference type="ChEBI" id="CHEBI:29035"/>
        <label>2</label>
    </ligand>
</feature>
<feature type="active site" evidence="8">
    <location>
        <position position="266"/>
    </location>
</feature>
<feature type="binding site" evidence="8">
    <location>
        <position position="336"/>
    </location>
    <ligand>
        <name>Mn(2+)</name>
        <dbReference type="ChEBI" id="CHEBI:29035"/>
        <label>1</label>
    </ligand>
</feature>
<comment type="similarity">
    <text evidence="3 8">Belongs to the peptidase M17 family.</text>
</comment>
<dbReference type="AlphaFoldDB" id="A0A1X4NCU4"/>
<dbReference type="Proteomes" id="UP000193926">
    <property type="component" value="Unassembled WGS sequence"/>
</dbReference>
<evidence type="ECO:0000256" key="7">
    <source>
        <dbReference type="ARBA" id="ARBA00023211"/>
    </source>
</evidence>
<comment type="catalytic activity">
    <reaction evidence="1 8">
        <text>Release of an N-terminal amino acid, Xaa-|-Yaa-, in which Xaa is preferably Leu, but may be other amino acids including Pro although not Arg or Lys, and Yaa may be Pro. Amino acid amides and methyl esters are also readily hydrolyzed, but rates on arylamides are exceedingly low.</text>
        <dbReference type="EC" id="3.4.11.1"/>
    </reaction>
</comment>
<sequence length="491" mass="51757">MAELRALTFQPVDLDALATAEGRIAVCITPDLKLTAGARRLNRLAKGAIARATTSEAWEKLAEGKVMSLNWPSGLEVEAVDLVKLSRRPSADLARRTGAALAVAAGASKMTLLIESTRHPEEIALGLVLRGYGFDDHKTKKGDPLGKAVIMCTKPDEAQAAAAPRLAVAEGVHLTRNLVNEPANVLTTTEFAKRLEALGGLGVEVEVLEEKELKKLGMGALLCVGQGSDSPSKVVIMRWRGGAKGDAPLALIGKGVVFDTGGISLKPAAGMEDMTMDMGGAAVVAGVMHTVARRKAKANVVGLVGLVENMPSGSAVRPGDVVTSMKGDTIEVINTDAEGRLVLCDVMWHAQESEKPAAMIDLATLTGACIIALGHENAAVYSNDDPLAAAFLKAAETETEGAWRMPLGQAYDDMLKSPVADMKNIGGRPAGSITAAQFLKRFVKEETPWIHLDIAGVAHVSRDLDLSPKGATGWGVRALDRLISDRFEAQD</sequence>
<evidence type="ECO:0000256" key="2">
    <source>
        <dbReference type="ARBA" id="ARBA00000967"/>
    </source>
</evidence>
<dbReference type="InterPro" id="IPR011356">
    <property type="entry name" value="Leucine_aapep/pepB"/>
</dbReference>
<evidence type="ECO:0000256" key="5">
    <source>
        <dbReference type="ARBA" id="ARBA00022670"/>
    </source>
</evidence>
<feature type="binding site" evidence="8">
    <location>
        <position position="259"/>
    </location>
    <ligand>
        <name>Mn(2+)</name>
        <dbReference type="ChEBI" id="CHEBI:29035"/>
        <label>2</label>
    </ligand>
</feature>
<evidence type="ECO:0000256" key="6">
    <source>
        <dbReference type="ARBA" id="ARBA00022801"/>
    </source>
</evidence>
<dbReference type="PANTHER" id="PTHR11963">
    <property type="entry name" value="LEUCINE AMINOPEPTIDASE-RELATED"/>
    <property type="match status" value="1"/>
</dbReference>
<dbReference type="PROSITE" id="PS00631">
    <property type="entry name" value="CYTOSOL_AP"/>
    <property type="match status" value="1"/>
</dbReference>
<proteinExistence type="inferred from homology"/>
<feature type="binding site" evidence="8">
    <location>
        <position position="338"/>
    </location>
    <ligand>
        <name>Mn(2+)</name>
        <dbReference type="ChEBI" id="CHEBI:29035"/>
        <label>1</label>
    </ligand>
</feature>
<dbReference type="SUPFAM" id="SSF53187">
    <property type="entry name" value="Zn-dependent exopeptidases"/>
    <property type="match status" value="1"/>
</dbReference>
<dbReference type="NCBIfam" id="NF002075">
    <property type="entry name" value="PRK00913.2-2"/>
    <property type="match status" value="1"/>
</dbReference>
<keyword evidence="4 8" id="KW-0031">Aminopeptidase</keyword>
<dbReference type="GO" id="GO:0070006">
    <property type="term" value="F:metalloaminopeptidase activity"/>
    <property type="evidence" value="ECO:0007669"/>
    <property type="project" value="InterPro"/>
</dbReference>
<keyword evidence="5 8" id="KW-0645">Protease</keyword>
<dbReference type="GO" id="GO:0005737">
    <property type="term" value="C:cytoplasm"/>
    <property type="evidence" value="ECO:0007669"/>
    <property type="project" value="UniProtKB-SubCell"/>
</dbReference>
<dbReference type="InterPro" id="IPR023042">
    <property type="entry name" value="Peptidase_M17_leu_NH2_pept"/>
</dbReference>
<dbReference type="EC" id="3.4.11.1" evidence="8"/>
<dbReference type="EC" id="3.4.11.10" evidence="8"/>
<dbReference type="PRINTS" id="PR00481">
    <property type="entry name" value="LAMNOPPTDASE"/>
</dbReference>
<keyword evidence="11" id="KW-1185">Reference proteome</keyword>
<name>A0A1X4NCU4_9RHOB</name>
<reference evidence="10 11" key="1">
    <citation type="submission" date="2014-03" db="EMBL/GenBank/DDBJ databases">
        <title>The draft genome sequence of Marivita geojedonensis KCTC 23882.</title>
        <authorList>
            <person name="Lai Q."/>
            <person name="Shao Z."/>
        </authorList>
    </citation>
    <scope>NUCLEOTIDE SEQUENCE [LARGE SCALE GENOMIC DNA]</scope>
    <source>
        <strain evidence="10 11">DPG-138</strain>
    </source>
</reference>
<protein>
    <recommendedName>
        <fullName evidence="8">Probable cytosol aminopeptidase</fullName>
        <ecNumber evidence="8">3.4.11.1</ecNumber>
    </recommendedName>
    <alternativeName>
        <fullName evidence="8">Leucine aminopeptidase</fullName>
        <shortName evidence="8">LAP</shortName>
        <ecNumber evidence="8">3.4.11.10</ecNumber>
    </alternativeName>
    <alternativeName>
        <fullName evidence="8">Leucyl aminopeptidase</fullName>
    </alternativeName>
</protein>
<dbReference type="Gene3D" id="3.40.630.10">
    <property type="entry name" value="Zn peptidases"/>
    <property type="match status" value="1"/>
</dbReference>
<comment type="subcellular location">
    <subcellularLocation>
        <location evidence="8">Cytoplasm</location>
    </subcellularLocation>
</comment>
<keyword evidence="7 8" id="KW-0464">Manganese</keyword>
<dbReference type="NCBIfam" id="NF002074">
    <property type="entry name" value="PRK00913.1-4"/>
    <property type="match status" value="1"/>
</dbReference>
<gene>
    <name evidence="8" type="primary">pepA</name>
    <name evidence="10" type="ORF">MGEO_18675</name>
</gene>
<comment type="catalytic activity">
    <reaction evidence="2 8">
        <text>Release of an N-terminal amino acid, preferentially leucine, but not glutamic or aspartic acids.</text>
        <dbReference type="EC" id="3.4.11.10"/>
    </reaction>
</comment>
<evidence type="ECO:0000256" key="8">
    <source>
        <dbReference type="HAMAP-Rule" id="MF_00181"/>
    </source>
</evidence>
<dbReference type="HAMAP" id="MF_00181">
    <property type="entry name" value="Cytosol_peptidase_M17"/>
    <property type="match status" value="1"/>
</dbReference>
<feature type="active site" evidence="8">
    <location>
        <position position="340"/>
    </location>
</feature>
<dbReference type="Gene3D" id="3.40.220.10">
    <property type="entry name" value="Leucine Aminopeptidase, subunit E, domain 1"/>
    <property type="match status" value="1"/>
</dbReference>
<comment type="function">
    <text evidence="8">Presumably involved in the processing and regular turnover of intracellular proteins. Catalyzes the removal of unsubstituted N-terminal amino acids from various peptides.</text>
</comment>
<dbReference type="InterPro" id="IPR043472">
    <property type="entry name" value="Macro_dom-like"/>
</dbReference>
<evidence type="ECO:0000256" key="3">
    <source>
        <dbReference type="ARBA" id="ARBA00009528"/>
    </source>
</evidence>
<dbReference type="OrthoDB" id="9809354at2"/>
<dbReference type="STRING" id="1123756.MGEO_18675"/>
<organism evidence="10 11">
    <name type="scientific">Marivita geojedonensis</name>
    <dbReference type="NCBI Taxonomy" id="1123756"/>
    <lineage>
        <taxon>Bacteria</taxon>
        <taxon>Pseudomonadati</taxon>
        <taxon>Pseudomonadota</taxon>
        <taxon>Alphaproteobacteria</taxon>
        <taxon>Rhodobacterales</taxon>
        <taxon>Roseobacteraceae</taxon>
        <taxon>Marivita</taxon>
    </lineage>
</organism>